<comment type="caution">
    <text evidence="2">The sequence shown here is derived from an EMBL/GenBank/DDBJ whole genome shotgun (WGS) entry which is preliminary data.</text>
</comment>
<dbReference type="EMBL" id="QXJK01000002">
    <property type="protein sequence ID" value="RIX36297.1"/>
    <property type="molecule type" value="Genomic_DNA"/>
</dbReference>
<protein>
    <submittedName>
        <fullName evidence="2">Alpha/beta hydrolase</fullName>
    </submittedName>
</protein>
<organism evidence="2 3">
    <name type="scientific">Corynebacterium falsenii</name>
    <dbReference type="NCBI Taxonomy" id="108486"/>
    <lineage>
        <taxon>Bacteria</taxon>
        <taxon>Bacillati</taxon>
        <taxon>Actinomycetota</taxon>
        <taxon>Actinomycetes</taxon>
        <taxon>Mycobacteriales</taxon>
        <taxon>Corynebacteriaceae</taxon>
        <taxon>Corynebacterium</taxon>
    </lineage>
</organism>
<sequence>MTSHDGAPPHAPEAAFVHSRSVRLHVDVQGPRRAPLVLLIHGWGGGAFDFAPLMEQLSGDHLCVAAVDLRGYGRSDKTPRGYDLTTAASDMAGAIRGLGHTRATVVGHGFGGMVGWTLAAHTPDRVRNLVSLSSAHPVVMFRYVASHPFSQWRLLRRTLAAQVPRLPEHRLVKSDAALAEKIFRAHVGPGFRDTELYSHMAEQRRAAMQVDKVAHLSSEYQRWPFRSRFRPEGAIFDSSFPRKIKPPVLAIDGNMDPNYSSAVARKSAKRAASFRSELLYGVGHYPHIEDPEAVADQIRGLF</sequence>
<dbReference type="InterPro" id="IPR029058">
    <property type="entry name" value="AB_hydrolase_fold"/>
</dbReference>
<dbReference type="AlphaFoldDB" id="A0A418Q9C1"/>
<dbReference type="PRINTS" id="PR00111">
    <property type="entry name" value="ABHYDROLASE"/>
</dbReference>
<evidence type="ECO:0000313" key="3">
    <source>
        <dbReference type="Proteomes" id="UP000285278"/>
    </source>
</evidence>
<dbReference type="Pfam" id="PF00561">
    <property type="entry name" value="Abhydrolase_1"/>
    <property type="match status" value="1"/>
</dbReference>
<dbReference type="InterPro" id="IPR000073">
    <property type="entry name" value="AB_hydrolase_1"/>
</dbReference>
<dbReference type="Gene3D" id="3.40.50.1820">
    <property type="entry name" value="alpha/beta hydrolase"/>
    <property type="match status" value="1"/>
</dbReference>
<dbReference type="InterPro" id="IPR050266">
    <property type="entry name" value="AB_hydrolase_sf"/>
</dbReference>
<accession>A0A418Q9C1</accession>
<dbReference type="InterPro" id="IPR000639">
    <property type="entry name" value="Epox_hydrolase-like"/>
</dbReference>
<reference evidence="2 3" key="1">
    <citation type="submission" date="2018-09" db="EMBL/GenBank/DDBJ databases">
        <title>Optimization and identification of Corynebacterium falsenii FN1-14 from fish paste.</title>
        <authorList>
            <person name="Daroonpunt R."/>
            <person name="Tanasupawat S."/>
        </authorList>
    </citation>
    <scope>NUCLEOTIDE SEQUENCE [LARGE SCALE GENOMIC DNA]</scope>
    <source>
        <strain evidence="2 3">FN1-14</strain>
    </source>
</reference>
<dbReference type="GO" id="GO:0016020">
    <property type="term" value="C:membrane"/>
    <property type="evidence" value="ECO:0007669"/>
    <property type="project" value="TreeGrafter"/>
</dbReference>
<dbReference type="OrthoDB" id="2987348at2"/>
<dbReference type="RefSeq" id="WP_119664399.1">
    <property type="nucleotide sequence ID" value="NZ_QXJK01000002.1"/>
</dbReference>
<evidence type="ECO:0000259" key="1">
    <source>
        <dbReference type="Pfam" id="PF00561"/>
    </source>
</evidence>
<dbReference type="PANTHER" id="PTHR43798">
    <property type="entry name" value="MONOACYLGLYCEROL LIPASE"/>
    <property type="match status" value="1"/>
</dbReference>
<dbReference type="SUPFAM" id="SSF53474">
    <property type="entry name" value="alpha/beta-Hydrolases"/>
    <property type="match status" value="1"/>
</dbReference>
<gene>
    <name evidence="2" type="ORF">D3M95_03295</name>
</gene>
<keyword evidence="3" id="KW-1185">Reference proteome</keyword>
<dbReference type="PRINTS" id="PR00412">
    <property type="entry name" value="EPOXHYDRLASE"/>
</dbReference>
<feature type="domain" description="AB hydrolase-1" evidence="1">
    <location>
        <begin position="35"/>
        <end position="291"/>
    </location>
</feature>
<proteinExistence type="predicted"/>
<name>A0A418Q9C1_9CORY</name>
<keyword evidence="2" id="KW-0378">Hydrolase</keyword>
<dbReference type="PANTHER" id="PTHR43798:SF33">
    <property type="entry name" value="HYDROLASE, PUTATIVE (AFU_ORTHOLOGUE AFUA_2G14860)-RELATED"/>
    <property type="match status" value="1"/>
</dbReference>
<dbReference type="STRING" id="1451189.CFAL_11055"/>
<evidence type="ECO:0000313" key="2">
    <source>
        <dbReference type="EMBL" id="RIX36297.1"/>
    </source>
</evidence>
<dbReference type="GO" id="GO:0016787">
    <property type="term" value="F:hydrolase activity"/>
    <property type="evidence" value="ECO:0007669"/>
    <property type="project" value="UniProtKB-KW"/>
</dbReference>
<dbReference type="Proteomes" id="UP000285278">
    <property type="component" value="Unassembled WGS sequence"/>
</dbReference>